<accession>A0A6J5KUX0</accession>
<protein>
    <submittedName>
        <fullName evidence="1">Uncharacterized protein</fullName>
    </submittedName>
</protein>
<dbReference type="EMBL" id="LR798231">
    <property type="protein sequence ID" value="CAB5209315.1"/>
    <property type="molecule type" value="Genomic_DNA"/>
</dbReference>
<sequence>MNTRKLQDGTEVEEFDKAVTLKVYTKCPEKYMLIDMETGEKYIGTRSMGTQDWKKINA</sequence>
<evidence type="ECO:0000313" key="1">
    <source>
        <dbReference type="EMBL" id="CAB4125801.1"/>
    </source>
</evidence>
<name>A0A6J5KUX0_9CAUD</name>
<organism evidence="1">
    <name type="scientific">uncultured Caudovirales phage</name>
    <dbReference type="NCBI Taxonomy" id="2100421"/>
    <lineage>
        <taxon>Viruses</taxon>
        <taxon>Duplodnaviria</taxon>
        <taxon>Heunggongvirae</taxon>
        <taxon>Uroviricota</taxon>
        <taxon>Caudoviricetes</taxon>
        <taxon>Peduoviridae</taxon>
        <taxon>Maltschvirus</taxon>
        <taxon>Maltschvirus maltsch</taxon>
    </lineage>
</organism>
<gene>
    <name evidence="2" type="ORF">UFOVP181_417</name>
    <name evidence="1" type="ORF">UFOVP57_222</name>
</gene>
<reference evidence="1" key="1">
    <citation type="submission" date="2020-04" db="EMBL/GenBank/DDBJ databases">
        <authorList>
            <person name="Chiriac C."/>
            <person name="Salcher M."/>
            <person name="Ghai R."/>
            <person name="Kavagutti S V."/>
        </authorList>
    </citation>
    <scope>NUCLEOTIDE SEQUENCE</scope>
</reference>
<evidence type="ECO:0000313" key="2">
    <source>
        <dbReference type="EMBL" id="CAB5209315.1"/>
    </source>
</evidence>
<dbReference type="EMBL" id="LR796187">
    <property type="protein sequence ID" value="CAB4125801.1"/>
    <property type="molecule type" value="Genomic_DNA"/>
</dbReference>
<proteinExistence type="predicted"/>